<dbReference type="InterPro" id="IPR051553">
    <property type="entry name" value="Ran_GTPase-activating"/>
</dbReference>
<evidence type="ECO:0000313" key="1">
    <source>
        <dbReference type="EMBL" id="PRP91240.1"/>
    </source>
</evidence>
<protein>
    <submittedName>
        <fullName evidence="1">Regulator of chromosome condensation (RCC1) repeat protein</fullName>
    </submittedName>
</protein>
<dbReference type="InterPro" id="IPR000408">
    <property type="entry name" value="Reg_chr_condens"/>
</dbReference>
<dbReference type="SUPFAM" id="SSF50985">
    <property type="entry name" value="RCC1/BLIP-II"/>
    <property type="match status" value="1"/>
</dbReference>
<name>A0A2S9XEQ7_9BACT</name>
<dbReference type="GO" id="GO:0005737">
    <property type="term" value="C:cytoplasm"/>
    <property type="evidence" value="ECO:0007669"/>
    <property type="project" value="TreeGrafter"/>
</dbReference>
<dbReference type="RefSeq" id="WP_106394929.1">
    <property type="nucleotide sequence ID" value="NZ_PVNK01000250.1"/>
</dbReference>
<accession>A0A2S9XEQ7</accession>
<dbReference type="Gene3D" id="2.130.10.30">
    <property type="entry name" value="Regulator of chromosome condensation 1/beta-lactamase-inhibitor protein II"/>
    <property type="match status" value="2"/>
</dbReference>
<dbReference type="EMBL" id="PVNK01000250">
    <property type="protein sequence ID" value="PRP91240.1"/>
    <property type="molecule type" value="Genomic_DNA"/>
</dbReference>
<organism evidence="1 2">
    <name type="scientific">Enhygromyxa salina</name>
    <dbReference type="NCBI Taxonomy" id="215803"/>
    <lineage>
        <taxon>Bacteria</taxon>
        <taxon>Pseudomonadati</taxon>
        <taxon>Myxococcota</taxon>
        <taxon>Polyangia</taxon>
        <taxon>Nannocystales</taxon>
        <taxon>Nannocystaceae</taxon>
        <taxon>Enhygromyxa</taxon>
    </lineage>
</organism>
<dbReference type="OrthoDB" id="9758365at2"/>
<dbReference type="Pfam" id="PF13540">
    <property type="entry name" value="RCC1_2"/>
    <property type="match status" value="2"/>
</dbReference>
<keyword evidence="2" id="KW-1185">Reference proteome</keyword>
<evidence type="ECO:0000313" key="2">
    <source>
        <dbReference type="Proteomes" id="UP000237968"/>
    </source>
</evidence>
<reference evidence="1 2" key="1">
    <citation type="submission" date="2018-03" db="EMBL/GenBank/DDBJ databases">
        <title>Draft Genome Sequences of the Obligatory Marine Myxobacteria Enhygromyxa salina SWB005.</title>
        <authorList>
            <person name="Poehlein A."/>
            <person name="Moghaddam J.A."/>
            <person name="Harms H."/>
            <person name="Alanjari M."/>
            <person name="Koenig G.M."/>
            <person name="Daniel R."/>
            <person name="Schaeberle T.F."/>
        </authorList>
    </citation>
    <scope>NUCLEOTIDE SEQUENCE [LARGE SCALE GENOMIC DNA]</scope>
    <source>
        <strain evidence="1 2">SWB005</strain>
    </source>
</reference>
<dbReference type="PANTHER" id="PTHR45982:SF1">
    <property type="entry name" value="REGULATOR OF CHROMOSOME CONDENSATION"/>
    <property type="match status" value="1"/>
</dbReference>
<comment type="caution">
    <text evidence="1">The sequence shown here is derived from an EMBL/GenBank/DDBJ whole genome shotgun (WGS) entry which is preliminary data.</text>
</comment>
<sequence>MHFKTVGLTPGFGASALLLTSALACSGSERPEDTDTSPPPPELVELSVRGMITCMSDSKLRAKCWGRGTWAQHGVQTTDALGDDEPVAEIPALALGTGVEQLSASLTSVCALLEGRRSFRCWGGTALTGAWGYPFKGVLGDDEPFTDGEVITLSSTIAAIDASARWHTCILLEGGAIKCFGNNGYGSLGYGHTEDLCDDPDETVESLPTVSVGGPVAELALADNATSCVRMVDGTVRCWGRNVWGVLGQDVPGGIGDDDVPSDYPPIELAGAPVVQLSAGPQGVCAVHEDGALSCWGYVSATLGYGGAAAGVGDNLGDYETPASIGHVDVGAKVAQVAAGRYHTCVVLVDGGVKCWGIGTLVALGYGTREIIGDDETPAVLEPLALGGPASSVHVGEVHSCAVLQSGDVKCWGAPVAALGYGDRQGPIGDDEPLDKLAALDLW</sequence>
<dbReference type="PANTHER" id="PTHR45982">
    <property type="entry name" value="REGULATOR OF CHROMOSOME CONDENSATION"/>
    <property type="match status" value="1"/>
</dbReference>
<dbReference type="InterPro" id="IPR009091">
    <property type="entry name" value="RCC1/BLIP-II"/>
</dbReference>
<dbReference type="GO" id="GO:0005085">
    <property type="term" value="F:guanyl-nucleotide exchange factor activity"/>
    <property type="evidence" value="ECO:0007669"/>
    <property type="project" value="TreeGrafter"/>
</dbReference>
<proteinExistence type="predicted"/>
<dbReference type="PROSITE" id="PS51257">
    <property type="entry name" value="PROKAR_LIPOPROTEIN"/>
    <property type="match status" value="1"/>
</dbReference>
<gene>
    <name evidence="1" type="ORF">ENSA5_57150</name>
</gene>
<dbReference type="PROSITE" id="PS50012">
    <property type="entry name" value="RCC1_3"/>
    <property type="match status" value="3"/>
</dbReference>
<dbReference type="AlphaFoldDB" id="A0A2S9XEQ7"/>
<dbReference type="Proteomes" id="UP000237968">
    <property type="component" value="Unassembled WGS sequence"/>
</dbReference>